<evidence type="ECO:0000259" key="2">
    <source>
        <dbReference type="Pfam" id="PF19200"/>
    </source>
</evidence>
<dbReference type="Proteomes" id="UP000003434">
    <property type="component" value="Unassembled WGS sequence"/>
</dbReference>
<dbReference type="InterPro" id="IPR008589">
    <property type="entry name" value="MupG"/>
</dbReference>
<dbReference type="Pfam" id="PF05913">
    <property type="entry name" value="MupG_C"/>
    <property type="match status" value="1"/>
</dbReference>
<dbReference type="InterPro" id="IPR043894">
    <property type="entry name" value="MupG_C"/>
</dbReference>
<dbReference type="SUPFAM" id="SSF51445">
    <property type="entry name" value="(Trans)glycosidases"/>
    <property type="match status" value="1"/>
</dbReference>
<name>E6LPM1_9FIRM</name>
<sequence>MRRLGISIYPEKDSLENIVAYIKKAGDSGFLRIFSCLLSVNKSKEEIIHDFREINLYAKSLGFEIIVDVSPAVFSKLDISYKDLGFFNEIGADGLRLDIGFTGLEESLMTFNEYGLKIEINMSNDVSTIDTIMNYEPNRYNLYGCHNFYPHNYSGLGLDFFRSCTNRFKKYGLNTAAFITTRNAGSFGPWPTDFGLPSLEMHRNMDIDKQLKHMIALGDIDDIIISNCYPSDEELEKIKCIPLDRVCFDVELLPGLPKLEKNIVLNEMHFNRGDKSENFIRSTASRVKYKGERFEVINPSPIKRGDIIIESSLYGHYAGELQIALNDMDNSGMSSVVGHIDKNELFLLDYIRPWQKFAMKELKIKEL</sequence>
<feature type="domain" description="6-phospho-N-acetylmuramidase C-terminal" evidence="1">
    <location>
        <begin position="247"/>
        <end position="360"/>
    </location>
</feature>
<evidence type="ECO:0008006" key="5">
    <source>
        <dbReference type="Google" id="ProtNLM"/>
    </source>
</evidence>
<dbReference type="PANTHER" id="PTHR38435:SF1">
    <property type="entry name" value="DUF871 DOMAIN-CONTAINING PROTEIN"/>
    <property type="match status" value="1"/>
</dbReference>
<feature type="domain" description="6-phospho-N-acetylmuramidase N-terminal" evidence="2">
    <location>
        <begin position="4"/>
        <end position="239"/>
    </location>
</feature>
<dbReference type="PANTHER" id="PTHR38435">
    <property type="match status" value="1"/>
</dbReference>
<dbReference type="InterPro" id="IPR013785">
    <property type="entry name" value="Aldolase_TIM"/>
</dbReference>
<reference evidence="3 4" key="1">
    <citation type="submission" date="2010-12" db="EMBL/GenBank/DDBJ databases">
        <authorList>
            <person name="Muzny D."/>
            <person name="Qin X."/>
            <person name="Deng J."/>
            <person name="Jiang H."/>
            <person name="Liu Y."/>
            <person name="Qu J."/>
            <person name="Song X.-Z."/>
            <person name="Zhang L."/>
            <person name="Thornton R."/>
            <person name="Coyle M."/>
            <person name="Francisco L."/>
            <person name="Jackson L."/>
            <person name="Javaid M."/>
            <person name="Korchina V."/>
            <person name="Kovar C."/>
            <person name="Mata R."/>
            <person name="Mathew T."/>
            <person name="Ngo R."/>
            <person name="Nguyen L."/>
            <person name="Nguyen N."/>
            <person name="Okwuonu G."/>
            <person name="Ongeri F."/>
            <person name="Pham C."/>
            <person name="Simmons D."/>
            <person name="Wilczek-Boney K."/>
            <person name="Hale W."/>
            <person name="Jakkamsetti A."/>
            <person name="Pham P."/>
            <person name="Ruth R."/>
            <person name="San Lucas F."/>
            <person name="Warren J."/>
            <person name="Zhang J."/>
            <person name="Zhao Z."/>
            <person name="Zhou C."/>
            <person name="Zhu D."/>
            <person name="Lee S."/>
            <person name="Bess C."/>
            <person name="Blankenburg K."/>
            <person name="Forbes L."/>
            <person name="Fu Q."/>
            <person name="Gubbala S."/>
            <person name="Hirani K."/>
            <person name="Jayaseelan J.C."/>
            <person name="Lara F."/>
            <person name="Munidasa M."/>
            <person name="Palculict T."/>
            <person name="Patil S."/>
            <person name="Pu L.-L."/>
            <person name="Saada N."/>
            <person name="Tang L."/>
            <person name="Weissenberger G."/>
            <person name="Zhu Y."/>
            <person name="Hemphill L."/>
            <person name="Shang Y."/>
            <person name="Youmans B."/>
            <person name="Ayvaz T."/>
            <person name="Ross M."/>
            <person name="Santibanez J."/>
            <person name="Aqrawi P."/>
            <person name="Gross S."/>
            <person name="Joshi V."/>
            <person name="Fowler G."/>
            <person name="Nazareth L."/>
            <person name="Reid J."/>
            <person name="Worley K."/>
            <person name="Petrosino J."/>
            <person name="Highlander S."/>
            <person name="Gibbs R."/>
        </authorList>
    </citation>
    <scope>NUCLEOTIDE SEQUENCE [LARGE SCALE GENOMIC DNA]</scope>
    <source>
        <strain evidence="3 4">DSM 3986</strain>
    </source>
</reference>
<dbReference type="EMBL" id="AEPW01000078">
    <property type="protein sequence ID" value="EFU76119.1"/>
    <property type="molecule type" value="Genomic_DNA"/>
</dbReference>
<dbReference type="SUPFAM" id="SSF50891">
    <property type="entry name" value="Cyclophilin-like"/>
    <property type="match status" value="1"/>
</dbReference>
<dbReference type="Pfam" id="PF19200">
    <property type="entry name" value="MupG_N"/>
    <property type="match status" value="1"/>
</dbReference>
<accession>E6LPM1</accession>
<gene>
    <name evidence="3" type="ORF">HMPREF0381_1906</name>
</gene>
<evidence type="ECO:0000313" key="3">
    <source>
        <dbReference type="EMBL" id="EFU76119.1"/>
    </source>
</evidence>
<dbReference type="Gene3D" id="2.40.100.10">
    <property type="entry name" value="Cyclophilin-like"/>
    <property type="match status" value="1"/>
</dbReference>
<evidence type="ECO:0000313" key="4">
    <source>
        <dbReference type="Proteomes" id="UP000003434"/>
    </source>
</evidence>
<protein>
    <recommendedName>
        <fullName evidence="5">Outer surface protein</fullName>
    </recommendedName>
</protein>
<dbReference type="InterPro" id="IPR029000">
    <property type="entry name" value="Cyclophilin-like_dom_sf"/>
</dbReference>
<proteinExistence type="predicted"/>
<dbReference type="HOGENOM" id="CLU_065324_1_0_9"/>
<organism evidence="3 4">
    <name type="scientific">Lachnoanaerobaculum saburreum DSM 3986</name>
    <dbReference type="NCBI Taxonomy" id="887325"/>
    <lineage>
        <taxon>Bacteria</taxon>
        <taxon>Bacillati</taxon>
        <taxon>Bacillota</taxon>
        <taxon>Clostridia</taxon>
        <taxon>Lachnospirales</taxon>
        <taxon>Lachnospiraceae</taxon>
        <taxon>Lachnoanaerobaculum</taxon>
    </lineage>
</organism>
<dbReference type="RefSeq" id="WP_008751670.1">
    <property type="nucleotide sequence ID" value="NZ_GL622296.1"/>
</dbReference>
<dbReference type="Gene3D" id="3.20.20.70">
    <property type="entry name" value="Aldolase class I"/>
    <property type="match status" value="1"/>
</dbReference>
<evidence type="ECO:0000259" key="1">
    <source>
        <dbReference type="Pfam" id="PF05913"/>
    </source>
</evidence>
<dbReference type="eggNOG" id="COG3589">
    <property type="taxonomic scope" value="Bacteria"/>
</dbReference>
<comment type="caution">
    <text evidence="3">The sequence shown here is derived from an EMBL/GenBank/DDBJ whole genome shotgun (WGS) entry which is preliminary data.</text>
</comment>
<dbReference type="AlphaFoldDB" id="E6LPM1"/>
<dbReference type="InterPro" id="IPR017853">
    <property type="entry name" value="GH"/>
</dbReference>
<dbReference type="InterPro" id="IPR043797">
    <property type="entry name" value="MupG_N"/>
</dbReference>